<evidence type="ECO:0000256" key="1">
    <source>
        <dbReference type="ARBA" id="ARBA00000085"/>
    </source>
</evidence>
<evidence type="ECO:0000256" key="6">
    <source>
        <dbReference type="ARBA" id="ARBA00022679"/>
    </source>
</evidence>
<dbReference type="Proteomes" id="UP000199334">
    <property type="component" value="Unassembled WGS sequence"/>
</dbReference>
<feature type="domain" description="Histidine kinase" evidence="16">
    <location>
        <begin position="89"/>
        <end position="301"/>
    </location>
</feature>
<keyword evidence="11 15" id="KW-1133">Transmembrane helix</keyword>
<dbReference type="InterPro" id="IPR003594">
    <property type="entry name" value="HATPase_dom"/>
</dbReference>
<dbReference type="GO" id="GO:0000155">
    <property type="term" value="F:phosphorelay sensor kinase activity"/>
    <property type="evidence" value="ECO:0007669"/>
    <property type="project" value="InterPro"/>
</dbReference>
<keyword evidence="18" id="KW-1185">Reference proteome</keyword>
<dbReference type="InterPro" id="IPR050398">
    <property type="entry name" value="HssS/ArlS-like"/>
</dbReference>
<accession>A0A1H0FH70</accession>
<keyword evidence="10" id="KW-0067">ATP-binding</keyword>
<evidence type="ECO:0000256" key="8">
    <source>
        <dbReference type="ARBA" id="ARBA00022741"/>
    </source>
</evidence>
<organism evidence="17 18">
    <name type="scientific">Tenuibacillus multivorans</name>
    <dbReference type="NCBI Taxonomy" id="237069"/>
    <lineage>
        <taxon>Bacteria</taxon>
        <taxon>Bacillati</taxon>
        <taxon>Bacillota</taxon>
        <taxon>Bacilli</taxon>
        <taxon>Bacillales</taxon>
        <taxon>Bacillaceae</taxon>
        <taxon>Tenuibacillus</taxon>
    </lineage>
</organism>
<dbReference type="PRINTS" id="PR01780">
    <property type="entry name" value="LANTIREGPROT"/>
</dbReference>
<dbReference type="InterPro" id="IPR036890">
    <property type="entry name" value="HATPase_C_sf"/>
</dbReference>
<dbReference type="InterPro" id="IPR036097">
    <property type="entry name" value="HisK_dim/P_sf"/>
</dbReference>
<dbReference type="SUPFAM" id="SSF55874">
    <property type="entry name" value="ATPase domain of HSP90 chaperone/DNA topoisomerase II/histidine kinase"/>
    <property type="match status" value="1"/>
</dbReference>
<dbReference type="GO" id="GO:0005886">
    <property type="term" value="C:plasma membrane"/>
    <property type="evidence" value="ECO:0007669"/>
    <property type="project" value="UniProtKB-SubCell"/>
</dbReference>
<dbReference type="CDD" id="cd00082">
    <property type="entry name" value="HisKA"/>
    <property type="match status" value="1"/>
</dbReference>
<proteinExistence type="predicted"/>
<keyword evidence="13 15" id="KW-0472">Membrane</keyword>
<evidence type="ECO:0000313" key="17">
    <source>
        <dbReference type="EMBL" id="SDN93769.1"/>
    </source>
</evidence>
<evidence type="ECO:0000256" key="5">
    <source>
        <dbReference type="ARBA" id="ARBA00022553"/>
    </source>
</evidence>
<reference evidence="17 18" key="1">
    <citation type="submission" date="2016-10" db="EMBL/GenBank/DDBJ databases">
        <authorList>
            <person name="de Groot N.N."/>
        </authorList>
    </citation>
    <scope>NUCLEOTIDE SEQUENCE [LARGE SCALE GENOMIC DNA]</scope>
    <source>
        <strain evidence="17 18">CGMCC 1.3442</strain>
    </source>
</reference>
<dbReference type="AlphaFoldDB" id="A0A1H0FH70"/>
<keyword evidence="7 15" id="KW-0812">Transmembrane</keyword>
<dbReference type="InterPro" id="IPR008358">
    <property type="entry name" value="Sig_transdc_His_kin/Pase_MprB"/>
</dbReference>
<keyword evidence="4" id="KW-1003">Cell membrane</keyword>
<dbReference type="STRING" id="237069.SAMN05216498_0243"/>
<evidence type="ECO:0000259" key="16">
    <source>
        <dbReference type="PROSITE" id="PS50109"/>
    </source>
</evidence>
<evidence type="ECO:0000256" key="14">
    <source>
        <dbReference type="SAM" id="Coils"/>
    </source>
</evidence>
<protein>
    <recommendedName>
        <fullName evidence="3">histidine kinase</fullName>
        <ecNumber evidence="3">2.7.13.3</ecNumber>
    </recommendedName>
</protein>
<keyword evidence="14" id="KW-0175">Coiled coil</keyword>
<feature type="transmembrane region" description="Helical" evidence="15">
    <location>
        <begin position="6"/>
        <end position="23"/>
    </location>
</feature>
<comment type="subcellular location">
    <subcellularLocation>
        <location evidence="2">Cell membrane</location>
        <topology evidence="2">Multi-pass membrane protein</topology>
    </subcellularLocation>
</comment>
<evidence type="ECO:0000256" key="2">
    <source>
        <dbReference type="ARBA" id="ARBA00004651"/>
    </source>
</evidence>
<evidence type="ECO:0000256" key="10">
    <source>
        <dbReference type="ARBA" id="ARBA00022840"/>
    </source>
</evidence>
<keyword evidence="9 17" id="KW-0418">Kinase</keyword>
<evidence type="ECO:0000256" key="11">
    <source>
        <dbReference type="ARBA" id="ARBA00022989"/>
    </source>
</evidence>
<dbReference type="Gene3D" id="3.30.565.10">
    <property type="entry name" value="Histidine kinase-like ATPase, C-terminal domain"/>
    <property type="match status" value="1"/>
</dbReference>
<evidence type="ECO:0000256" key="4">
    <source>
        <dbReference type="ARBA" id="ARBA00022475"/>
    </source>
</evidence>
<dbReference type="SMART" id="SM00388">
    <property type="entry name" value="HisKA"/>
    <property type="match status" value="1"/>
</dbReference>
<dbReference type="EMBL" id="FNIG01000012">
    <property type="protein sequence ID" value="SDN93769.1"/>
    <property type="molecule type" value="Genomic_DNA"/>
</dbReference>
<dbReference type="OrthoDB" id="9792991at2"/>
<keyword evidence="12" id="KW-0902">Two-component regulatory system</keyword>
<dbReference type="PANTHER" id="PTHR45528">
    <property type="entry name" value="SENSOR HISTIDINE KINASE CPXA"/>
    <property type="match status" value="1"/>
</dbReference>
<keyword evidence="5" id="KW-0597">Phosphoprotein</keyword>
<name>A0A1H0FH70_9BACI</name>
<dbReference type="SUPFAM" id="SSF47384">
    <property type="entry name" value="Homodimeric domain of signal transducing histidine kinase"/>
    <property type="match status" value="1"/>
</dbReference>
<sequence>MLVVGIIILVIALGVLSAYLLMYKRQIKSLDRQLDFIRQNDTNRHLKLSLQADELQRLAKQINAVLVNARDEKVSLYKAEQAFKEAITNVSHDLRTPLTSVVGYIDMLESGKITDIERDEYYQIVKERVRHLVQMLDDLFEFARIESGEFEPASEKVDVGQTFLETIYLFHYDFSNKKAEPQLKLPDVPLYIIGDTEVLKRIYENVIRNALTHGEGDLKVKIEKTDGKAVIHLQNHAPDLQEQEIQKLFERFYTTETSRHRKTTGLGLSIARRLVDMMDGEITAEKKGENLVVSIQFDLLSK</sequence>
<feature type="coiled-coil region" evidence="14">
    <location>
        <begin position="20"/>
        <end position="72"/>
    </location>
</feature>
<dbReference type="Pfam" id="PF02518">
    <property type="entry name" value="HATPase_c"/>
    <property type="match status" value="1"/>
</dbReference>
<evidence type="ECO:0000313" key="18">
    <source>
        <dbReference type="Proteomes" id="UP000199334"/>
    </source>
</evidence>
<evidence type="ECO:0000256" key="3">
    <source>
        <dbReference type="ARBA" id="ARBA00012438"/>
    </source>
</evidence>
<dbReference type="PROSITE" id="PS50109">
    <property type="entry name" value="HIS_KIN"/>
    <property type="match status" value="1"/>
</dbReference>
<evidence type="ECO:0000256" key="7">
    <source>
        <dbReference type="ARBA" id="ARBA00022692"/>
    </source>
</evidence>
<gene>
    <name evidence="17" type="ORF">SAMN05216498_0243</name>
</gene>
<dbReference type="RefSeq" id="WP_093857790.1">
    <property type="nucleotide sequence ID" value="NZ_BJVZ01000014.1"/>
</dbReference>
<keyword evidence="8" id="KW-0547">Nucleotide-binding</keyword>
<dbReference type="CDD" id="cd00075">
    <property type="entry name" value="HATPase"/>
    <property type="match status" value="1"/>
</dbReference>
<dbReference type="PANTHER" id="PTHR45528:SF1">
    <property type="entry name" value="SENSOR HISTIDINE KINASE CPXA"/>
    <property type="match status" value="1"/>
</dbReference>
<evidence type="ECO:0000256" key="13">
    <source>
        <dbReference type="ARBA" id="ARBA00023136"/>
    </source>
</evidence>
<evidence type="ECO:0000256" key="9">
    <source>
        <dbReference type="ARBA" id="ARBA00022777"/>
    </source>
</evidence>
<dbReference type="SMART" id="SM00387">
    <property type="entry name" value="HATPase_c"/>
    <property type="match status" value="1"/>
</dbReference>
<keyword evidence="6" id="KW-0808">Transferase</keyword>
<dbReference type="GO" id="GO:0005524">
    <property type="term" value="F:ATP binding"/>
    <property type="evidence" value="ECO:0007669"/>
    <property type="project" value="UniProtKB-KW"/>
</dbReference>
<evidence type="ECO:0000256" key="15">
    <source>
        <dbReference type="SAM" id="Phobius"/>
    </source>
</evidence>
<comment type="catalytic activity">
    <reaction evidence="1">
        <text>ATP + protein L-histidine = ADP + protein N-phospho-L-histidine.</text>
        <dbReference type="EC" id="2.7.13.3"/>
    </reaction>
</comment>
<evidence type="ECO:0000256" key="12">
    <source>
        <dbReference type="ARBA" id="ARBA00023012"/>
    </source>
</evidence>
<dbReference type="Pfam" id="PF00512">
    <property type="entry name" value="HisKA"/>
    <property type="match status" value="1"/>
</dbReference>
<dbReference type="InterPro" id="IPR005467">
    <property type="entry name" value="His_kinase_dom"/>
</dbReference>
<dbReference type="InterPro" id="IPR003661">
    <property type="entry name" value="HisK_dim/P_dom"/>
</dbReference>
<dbReference type="Gene3D" id="1.10.287.130">
    <property type="match status" value="1"/>
</dbReference>
<dbReference type="EC" id="2.7.13.3" evidence="3"/>